<dbReference type="Proteomes" id="UP001206128">
    <property type="component" value="Unassembled WGS sequence"/>
</dbReference>
<dbReference type="Gene3D" id="3.30.420.40">
    <property type="match status" value="2"/>
</dbReference>
<comment type="caution">
    <text evidence="1">The sequence shown here is derived from an EMBL/GenBank/DDBJ whole genome shotgun (WGS) entry which is preliminary data.</text>
</comment>
<evidence type="ECO:0008006" key="3">
    <source>
        <dbReference type="Google" id="ProtNLM"/>
    </source>
</evidence>
<dbReference type="RefSeq" id="WP_253774004.1">
    <property type="nucleotide sequence ID" value="NZ_JAMTCK010000009.1"/>
</dbReference>
<dbReference type="EMBL" id="JAMTCK010000009">
    <property type="protein sequence ID" value="MCP2167290.1"/>
    <property type="molecule type" value="Genomic_DNA"/>
</dbReference>
<accession>A0AAE3GFS4</accession>
<sequence length="453" mass="46397">MSPSDLALGLDVGAVRTKAATATASWHGPSVFADTPAGRRHGAAALLDTAPGTAAETVLRHGFADAGAADGLGEFLGGVIRPGGPVDLDPRRTAVVLAAPDAWTRGTGDTWTAAVEALPTGVAVRRVLTESVGFASARLVPGAQCVAAAHLAEHPDTDGCLLVCDVGASTVTAAVLACRAGTTRLLDAEHGDVTGTGLARRLLRAAGPDAAGDPEWRLLALEHARCLGARRARIVLDRAATHERYLDTPAYLAGGHGAALTARAVVAALRPLADLVTRVVATLLDRVAEPLLPDLVATGGNVLGPVAAALAELGDRVHRLDPGAAARGAWRIATGRATALDGYPHELGVAVRRVEHGLLRAETLPITATAPVTLDVRRDHHGPLPVRVRLNRAGPWRETSSAARLRAGTYQVTALGNRAGLGAVLLRPVAGGPDVVCPLGPEPGPVVTERGAR</sequence>
<dbReference type="AlphaFoldDB" id="A0AAE3GFS4"/>
<organism evidence="1 2">
    <name type="scientific">Goodfellowiella coeruleoviolacea</name>
    <dbReference type="NCBI Taxonomy" id="334858"/>
    <lineage>
        <taxon>Bacteria</taxon>
        <taxon>Bacillati</taxon>
        <taxon>Actinomycetota</taxon>
        <taxon>Actinomycetes</taxon>
        <taxon>Pseudonocardiales</taxon>
        <taxon>Pseudonocardiaceae</taxon>
        <taxon>Goodfellowiella</taxon>
    </lineage>
</organism>
<evidence type="ECO:0000313" key="2">
    <source>
        <dbReference type="Proteomes" id="UP001206128"/>
    </source>
</evidence>
<reference evidence="1" key="1">
    <citation type="submission" date="2022-06" db="EMBL/GenBank/DDBJ databases">
        <title>Genomic Encyclopedia of Archaeal and Bacterial Type Strains, Phase II (KMG-II): from individual species to whole genera.</title>
        <authorList>
            <person name="Goeker M."/>
        </authorList>
    </citation>
    <scope>NUCLEOTIDE SEQUENCE</scope>
    <source>
        <strain evidence="1">DSM 43935</strain>
    </source>
</reference>
<protein>
    <recommendedName>
        <fullName evidence="3">Hsp70 family protein</fullName>
    </recommendedName>
</protein>
<proteinExistence type="predicted"/>
<evidence type="ECO:0000313" key="1">
    <source>
        <dbReference type="EMBL" id="MCP2167290.1"/>
    </source>
</evidence>
<name>A0AAE3GFS4_9PSEU</name>
<keyword evidence="2" id="KW-1185">Reference proteome</keyword>
<gene>
    <name evidence="1" type="ORF">LX83_004163</name>
</gene>
<dbReference type="Gene3D" id="3.90.640.10">
    <property type="entry name" value="Actin, Chain A, domain 4"/>
    <property type="match status" value="1"/>
</dbReference>